<dbReference type="InterPro" id="IPR030381">
    <property type="entry name" value="G_DYNAMIN_dom"/>
</dbReference>
<keyword evidence="7" id="KW-0378">Hydrolase</keyword>
<keyword evidence="9" id="KW-0505">Motor protein</keyword>
<gene>
    <name evidence="17" type="ORF">DNTS_035391</name>
</gene>
<evidence type="ECO:0000259" key="16">
    <source>
        <dbReference type="PROSITE" id="PS51718"/>
    </source>
</evidence>
<dbReference type="CDD" id="cd08771">
    <property type="entry name" value="DLP_1"/>
    <property type="match status" value="1"/>
</dbReference>
<keyword evidence="4" id="KW-0254">Endocytosis</keyword>
<evidence type="ECO:0000256" key="10">
    <source>
        <dbReference type="ARBA" id="ARBA00023212"/>
    </source>
</evidence>
<dbReference type="PRINTS" id="PR00195">
    <property type="entry name" value="DYNAMIN"/>
</dbReference>
<dbReference type="GO" id="GO:0098793">
    <property type="term" value="C:presynapse"/>
    <property type="evidence" value="ECO:0007669"/>
    <property type="project" value="GOC"/>
</dbReference>
<dbReference type="AlphaFoldDB" id="A0A553PEI6"/>
<evidence type="ECO:0000256" key="11">
    <source>
        <dbReference type="ARBA" id="ARBA00067339"/>
    </source>
</evidence>
<dbReference type="Gene3D" id="1.20.120.1240">
    <property type="entry name" value="Dynamin, middle domain"/>
    <property type="match status" value="1"/>
</dbReference>
<dbReference type="GO" id="GO:0005886">
    <property type="term" value="C:plasma membrane"/>
    <property type="evidence" value="ECO:0007669"/>
    <property type="project" value="TreeGrafter"/>
</dbReference>
<dbReference type="InterPro" id="IPR027417">
    <property type="entry name" value="P-loop_NTPase"/>
</dbReference>
<dbReference type="GO" id="GO:0005737">
    <property type="term" value="C:cytoplasm"/>
    <property type="evidence" value="ECO:0007669"/>
    <property type="project" value="TreeGrafter"/>
</dbReference>
<keyword evidence="8 12" id="KW-0342">GTP-binding</keyword>
<evidence type="ECO:0000256" key="2">
    <source>
        <dbReference type="ARBA" id="ARBA00011980"/>
    </source>
</evidence>
<evidence type="ECO:0000256" key="12">
    <source>
        <dbReference type="RuleBase" id="RU003932"/>
    </source>
</evidence>
<dbReference type="Gene3D" id="2.30.29.30">
    <property type="entry name" value="Pleckstrin-homology domain (PH domain)/Phosphotyrosine-binding domain (PTB)"/>
    <property type="match status" value="1"/>
</dbReference>
<comment type="caution">
    <text evidence="17">The sequence shown here is derived from an EMBL/GenBank/DDBJ whole genome shotgun (WGS) entry which is preliminary data.</text>
</comment>
<name>A0A553PEI6_9TELE</name>
<dbReference type="Proteomes" id="UP000316079">
    <property type="component" value="Unassembled WGS sequence"/>
</dbReference>
<dbReference type="InterPro" id="IPR001401">
    <property type="entry name" value="Dynamin_GTPase"/>
</dbReference>
<evidence type="ECO:0000256" key="7">
    <source>
        <dbReference type="ARBA" id="ARBA00022801"/>
    </source>
</evidence>
<evidence type="ECO:0000256" key="8">
    <source>
        <dbReference type="ARBA" id="ARBA00023134"/>
    </source>
</evidence>
<evidence type="ECO:0000313" key="17">
    <source>
        <dbReference type="EMBL" id="TRY76091.1"/>
    </source>
</evidence>
<keyword evidence="18" id="KW-1185">Reference proteome</keyword>
<feature type="region of interest" description="Disordered" evidence="13">
    <location>
        <begin position="804"/>
        <end position="826"/>
    </location>
</feature>
<dbReference type="PROSITE" id="PS50003">
    <property type="entry name" value="PH_DOMAIN"/>
    <property type="match status" value="1"/>
</dbReference>
<dbReference type="GO" id="GO:0005819">
    <property type="term" value="C:spindle"/>
    <property type="evidence" value="ECO:0007669"/>
    <property type="project" value="UniProtKB-ARBA"/>
</dbReference>
<dbReference type="SMART" id="SM00302">
    <property type="entry name" value="GED"/>
    <property type="match status" value="1"/>
</dbReference>
<dbReference type="InterPro" id="IPR020850">
    <property type="entry name" value="GED_dom"/>
</dbReference>
<evidence type="ECO:0000256" key="3">
    <source>
        <dbReference type="ARBA" id="ARBA00022490"/>
    </source>
</evidence>
<accession>A0A553PEI6</accession>
<dbReference type="GO" id="GO:0005525">
    <property type="term" value="F:GTP binding"/>
    <property type="evidence" value="ECO:0007669"/>
    <property type="project" value="UniProtKB-KW"/>
</dbReference>
<dbReference type="EMBL" id="SRMA01026700">
    <property type="protein sequence ID" value="TRY76091.1"/>
    <property type="molecule type" value="Genomic_DNA"/>
</dbReference>
<dbReference type="InterPro" id="IPR011993">
    <property type="entry name" value="PH-like_dom_sf"/>
</dbReference>
<dbReference type="Pfam" id="PF02212">
    <property type="entry name" value="GED"/>
    <property type="match status" value="1"/>
</dbReference>
<dbReference type="GO" id="GO:0005874">
    <property type="term" value="C:microtubule"/>
    <property type="evidence" value="ECO:0007669"/>
    <property type="project" value="UniProtKB-KW"/>
</dbReference>
<feature type="domain" description="GED" evidence="15">
    <location>
        <begin position="716"/>
        <end position="807"/>
    </location>
</feature>
<dbReference type="GO" id="GO:0008017">
    <property type="term" value="F:microtubule binding"/>
    <property type="evidence" value="ECO:0007669"/>
    <property type="project" value="TreeGrafter"/>
</dbReference>
<dbReference type="Pfam" id="PF01031">
    <property type="entry name" value="Dynamin_M"/>
    <property type="match status" value="1"/>
</dbReference>
<dbReference type="SUPFAM" id="SSF50729">
    <property type="entry name" value="PH domain-like"/>
    <property type="match status" value="1"/>
</dbReference>
<evidence type="ECO:0000256" key="13">
    <source>
        <dbReference type="SAM" id="MobiDB-lite"/>
    </source>
</evidence>
<dbReference type="PROSITE" id="PS51388">
    <property type="entry name" value="GED"/>
    <property type="match status" value="1"/>
</dbReference>
<dbReference type="InterPro" id="IPR019762">
    <property type="entry name" value="Dynamin_GTPase_CS"/>
</dbReference>
<comment type="similarity">
    <text evidence="12">Belongs to the TRAFAC class dynamin-like GTPase superfamily. Dynamin/Fzo/YdjA family.</text>
</comment>
<protein>
    <recommendedName>
        <fullName evidence="11">Dynamin</fullName>
        <ecNumber evidence="2">3.6.5.5</ecNumber>
    </recommendedName>
</protein>
<evidence type="ECO:0000256" key="4">
    <source>
        <dbReference type="ARBA" id="ARBA00022583"/>
    </source>
</evidence>
<feature type="domain" description="PH" evidence="14">
    <location>
        <begin position="580"/>
        <end position="686"/>
    </location>
</feature>
<keyword evidence="10" id="KW-0206">Cytoskeleton</keyword>
<keyword evidence="3" id="KW-0963">Cytoplasm</keyword>
<dbReference type="GO" id="GO:0003924">
    <property type="term" value="F:GTPase activity"/>
    <property type="evidence" value="ECO:0007669"/>
    <property type="project" value="InterPro"/>
</dbReference>
<evidence type="ECO:0000256" key="9">
    <source>
        <dbReference type="ARBA" id="ARBA00023175"/>
    </source>
</evidence>
<feature type="domain" description="Dynamin-type G" evidence="16">
    <location>
        <begin position="28"/>
        <end position="309"/>
    </location>
</feature>
<keyword evidence="6 12" id="KW-0547">Nucleotide-binding</keyword>
<dbReference type="EC" id="3.6.5.5" evidence="2"/>
<evidence type="ECO:0000313" key="18">
    <source>
        <dbReference type="Proteomes" id="UP000316079"/>
    </source>
</evidence>
<evidence type="ECO:0000259" key="15">
    <source>
        <dbReference type="PROSITE" id="PS51388"/>
    </source>
</evidence>
<dbReference type="GO" id="GO:0031623">
    <property type="term" value="P:receptor internalization"/>
    <property type="evidence" value="ECO:0007669"/>
    <property type="project" value="TreeGrafter"/>
</dbReference>
<evidence type="ECO:0000256" key="6">
    <source>
        <dbReference type="ARBA" id="ARBA00022741"/>
    </source>
</evidence>
<dbReference type="PANTHER" id="PTHR11566">
    <property type="entry name" value="DYNAMIN"/>
    <property type="match status" value="1"/>
</dbReference>
<dbReference type="STRING" id="623744.A0A553PEI6"/>
<proteinExistence type="inferred from homology"/>
<dbReference type="CDD" id="cd01256">
    <property type="entry name" value="PH_dynamin"/>
    <property type="match status" value="1"/>
</dbReference>
<dbReference type="InterPro" id="IPR001849">
    <property type="entry name" value="PH_domain"/>
</dbReference>
<dbReference type="SUPFAM" id="SSF52540">
    <property type="entry name" value="P-loop containing nucleoside triphosphate hydrolases"/>
    <property type="match status" value="1"/>
</dbReference>
<evidence type="ECO:0000256" key="1">
    <source>
        <dbReference type="ARBA" id="ARBA00004245"/>
    </source>
</evidence>
<dbReference type="PANTHER" id="PTHR11566:SF54">
    <property type="entry name" value="DYNAMIN-3"/>
    <property type="match status" value="1"/>
</dbReference>
<dbReference type="FunFam" id="3.40.50.300:FF:000045">
    <property type="entry name" value="dynamin-1 isoform X2"/>
    <property type="match status" value="1"/>
</dbReference>
<dbReference type="PROSITE" id="PS51718">
    <property type="entry name" value="G_DYNAMIN_2"/>
    <property type="match status" value="1"/>
</dbReference>
<dbReference type="SMART" id="SM00053">
    <property type="entry name" value="DYNc"/>
    <property type="match status" value="1"/>
</dbReference>
<evidence type="ECO:0000259" key="14">
    <source>
        <dbReference type="PROSITE" id="PS50003"/>
    </source>
</evidence>
<dbReference type="SMART" id="SM00233">
    <property type="entry name" value="PH"/>
    <property type="match status" value="1"/>
</dbReference>
<dbReference type="InterPro" id="IPR045063">
    <property type="entry name" value="Dynamin_N"/>
</dbReference>
<dbReference type="Gene3D" id="3.40.50.300">
    <property type="entry name" value="P-loop containing nucleotide triphosphate hydrolases"/>
    <property type="match status" value="1"/>
</dbReference>
<sequence length="826" mass="93405">MGNRGMEDLIPLVNRLQDAFSSIGQSCNLDLPQIAVVGGQSAGKSSVLENFEVFSELLGMELVLSVARKDFLPRGSGIVTRRPLVLQLINANTEWAEFLHCKGKKFTDFDEVRLEIEAETDRVTGANKGISPVPINLRVFSPNVLNLTLIDLPGITKVPVGDQPPDIEQQIREMIMQFITRESCLILAVTPANTDLANSDALKLAKDVDPQGMRTIGVITKLDLMDEGTDARDVLENKLLPLRRGYIGVVNRSQKDIEGKKDIKAALAAERKFFLSHPSYRHIADAMGTPHLQKALNQQLTNHIRDTLPAFRSKLQSQLLSLDREAEEYRHYRPDDPSRKTKALLQMVQQFSVDFEKRIEGSGDQVDTVELSGGAKINRIFHERFPFELVKASTLLMECDEKEMRREISYAIKNIHGIRTGLFTPDMAFEAIVKKQVVRIKEPCIKCIDLVVQELINTVRQCSNKLDSFPRLREETERIVTSHIRDRESQAKEQILLLIDIQLAYINTNHEDFIGFANREAAKRTRRAPLEIRSLTLFTLYSFTVLPVRFCACSQASVCSSVPLLSGSLSSAVSPYQELQVIRKGWLTINNISIMKGGAKEYWFILTAESLSWFKDDEEKEKKYMLPLDNLKVRDVEKSFMSSKHMFAIFNTEQRNVFKDNRFLELACDSQEEVDSWRASLLRAGVYPEKAAVESESSSSSSSESFSMDPQLERKVETIRNLVDSYMSIVHKCIRDLMPKSIMHLMINNVKEFINAELLAQLYSAGDQNSLMDESQEQIQRRDEVLRTHTALKEALAIIGDISTSTTTTPMPPPVDSSWLQAGARR</sequence>
<dbReference type="InterPro" id="IPR022812">
    <property type="entry name" value="Dynamin"/>
</dbReference>
<comment type="subcellular location">
    <subcellularLocation>
        <location evidence="1">Cytoplasm</location>
        <location evidence="1">Cytoskeleton</location>
    </subcellularLocation>
</comment>
<keyword evidence="5" id="KW-0493">Microtubule</keyword>
<dbReference type="FunFam" id="1.20.120.1240:FF:000008">
    <property type="entry name" value="dynamin-3 isoform X1"/>
    <property type="match status" value="1"/>
</dbReference>
<dbReference type="Pfam" id="PF00350">
    <property type="entry name" value="Dynamin_N"/>
    <property type="match status" value="1"/>
</dbReference>
<dbReference type="FunFam" id="2.30.29.30:FF:000010">
    <property type="entry name" value="dynamin-1 isoform X2"/>
    <property type="match status" value="1"/>
</dbReference>
<dbReference type="OrthoDB" id="5061070at2759"/>
<evidence type="ECO:0000256" key="5">
    <source>
        <dbReference type="ARBA" id="ARBA00022701"/>
    </source>
</evidence>
<dbReference type="PROSITE" id="PS00410">
    <property type="entry name" value="G_DYNAMIN_1"/>
    <property type="match status" value="1"/>
</dbReference>
<reference evidence="17 18" key="1">
    <citation type="journal article" date="2019" name="Sci. Data">
        <title>Hybrid genome assembly and annotation of Danionella translucida.</title>
        <authorList>
            <person name="Kadobianskyi M."/>
            <person name="Schulze L."/>
            <person name="Schuelke M."/>
            <person name="Judkewitz B."/>
        </authorList>
    </citation>
    <scope>NUCLEOTIDE SEQUENCE [LARGE SCALE GENOMIC DNA]</scope>
    <source>
        <strain evidence="17 18">Bolton</strain>
    </source>
</reference>
<dbReference type="Pfam" id="PF00169">
    <property type="entry name" value="PH"/>
    <property type="match status" value="1"/>
</dbReference>
<dbReference type="InterPro" id="IPR000375">
    <property type="entry name" value="Dynamin_stalk"/>
</dbReference>
<organism evidence="17 18">
    <name type="scientific">Danionella cerebrum</name>
    <dbReference type="NCBI Taxonomy" id="2873325"/>
    <lineage>
        <taxon>Eukaryota</taxon>
        <taxon>Metazoa</taxon>
        <taxon>Chordata</taxon>
        <taxon>Craniata</taxon>
        <taxon>Vertebrata</taxon>
        <taxon>Euteleostomi</taxon>
        <taxon>Actinopterygii</taxon>
        <taxon>Neopterygii</taxon>
        <taxon>Teleostei</taxon>
        <taxon>Ostariophysi</taxon>
        <taxon>Cypriniformes</taxon>
        <taxon>Danionidae</taxon>
        <taxon>Danioninae</taxon>
        <taxon>Danionella</taxon>
    </lineage>
</organism>
<dbReference type="GO" id="GO:0016185">
    <property type="term" value="P:synaptic vesicle budding from presynaptic endocytic zone membrane"/>
    <property type="evidence" value="ECO:0007669"/>
    <property type="project" value="TreeGrafter"/>
</dbReference>
<dbReference type="InterPro" id="IPR003130">
    <property type="entry name" value="GED"/>
</dbReference>